<dbReference type="AlphaFoldDB" id="A0A3B5QFP0"/>
<dbReference type="Pfam" id="PF00619">
    <property type="entry name" value="CARD"/>
    <property type="match status" value="1"/>
</dbReference>
<dbReference type="Gene3D" id="1.10.533.10">
    <property type="entry name" value="Death Domain, Fas"/>
    <property type="match status" value="1"/>
</dbReference>
<name>A0A3B5QFP0_XIPMA</name>
<dbReference type="GO" id="GO:0042981">
    <property type="term" value="P:regulation of apoptotic process"/>
    <property type="evidence" value="ECO:0007669"/>
    <property type="project" value="InterPro"/>
</dbReference>
<reference evidence="3" key="2">
    <citation type="journal article" date="2013" name="Nat. Genet.">
        <title>The genome of the platyfish, Xiphophorus maculatus, provides insights into evolutionary adaptation and several complex traits.</title>
        <authorList>
            <person name="Schartl M."/>
            <person name="Walter R.B."/>
            <person name="Shen Y."/>
            <person name="Garcia T."/>
            <person name="Catchen J."/>
            <person name="Amores A."/>
            <person name="Braasch I."/>
            <person name="Chalopin D."/>
            <person name="Volff J.N."/>
            <person name="Lesch K.P."/>
            <person name="Bisazza A."/>
            <person name="Minx P."/>
            <person name="Hillier L."/>
            <person name="Wilson R.K."/>
            <person name="Fuerstenberg S."/>
            <person name="Boore J."/>
            <person name="Searle S."/>
            <person name="Postlethwait J.H."/>
            <person name="Warren W.C."/>
        </authorList>
    </citation>
    <scope>NUCLEOTIDE SEQUENCE [LARGE SCALE GENOMIC DNA]</scope>
    <source>
        <strain evidence="3">JP 163 A</strain>
    </source>
</reference>
<sequence>MFFSENLFKVRSEFVKRVSEEILIQLLDNLETDGVFNLSEKRAILEGNQITANKARETIDAVRMKGQRASEMMIQHLHNIDPTLSKQLAFSPAKGENTQFIKATLIAQLLLSLIQI</sequence>
<dbReference type="SMART" id="SM00114">
    <property type="entry name" value="CARD"/>
    <property type="match status" value="1"/>
</dbReference>
<dbReference type="STRING" id="8083.ENSXMAP00000029040"/>
<reference evidence="2" key="4">
    <citation type="submission" date="2025-09" db="UniProtKB">
        <authorList>
            <consortium name="Ensembl"/>
        </authorList>
    </citation>
    <scope>IDENTIFICATION</scope>
    <source>
        <strain evidence="2">JP 163 A</strain>
    </source>
</reference>
<reference evidence="3" key="1">
    <citation type="submission" date="2012-01" db="EMBL/GenBank/DDBJ databases">
        <authorList>
            <person name="Walter R."/>
            <person name="Schartl M."/>
            <person name="Warren W."/>
        </authorList>
    </citation>
    <scope>NUCLEOTIDE SEQUENCE [LARGE SCALE GENOMIC DNA]</scope>
    <source>
        <strain evidence="3">JP 163 A</strain>
    </source>
</reference>
<feature type="domain" description="CARD" evidence="1">
    <location>
        <begin position="1"/>
        <end position="92"/>
    </location>
</feature>
<evidence type="ECO:0000313" key="3">
    <source>
        <dbReference type="Proteomes" id="UP000002852"/>
    </source>
</evidence>
<dbReference type="PROSITE" id="PS50209">
    <property type="entry name" value="CARD"/>
    <property type="match status" value="1"/>
</dbReference>
<dbReference type="Proteomes" id="UP000002852">
    <property type="component" value="Unassembled WGS sequence"/>
</dbReference>
<evidence type="ECO:0000259" key="1">
    <source>
        <dbReference type="PROSITE" id="PS50209"/>
    </source>
</evidence>
<accession>A0A3B5QFP0</accession>
<organism evidence="2 3">
    <name type="scientific">Xiphophorus maculatus</name>
    <name type="common">Southern platyfish</name>
    <name type="synonym">Platypoecilus maculatus</name>
    <dbReference type="NCBI Taxonomy" id="8083"/>
    <lineage>
        <taxon>Eukaryota</taxon>
        <taxon>Metazoa</taxon>
        <taxon>Chordata</taxon>
        <taxon>Craniata</taxon>
        <taxon>Vertebrata</taxon>
        <taxon>Euteleostomi</taxon>
        <taxon>Actinopterygii</taxon>
        <taxon>Neopterygii</taxon>
        <taxon>Teleostei</taxon>
        <taxon>Neoteleostei</taxon>
        <taxon>Acanthomorphata</taxon>
        <taxon>Ovalentaria</taxon>
        <taxon>Atherinomorphae</taxon>
        <taxon>Cyprinodontiformes</taxon>
        <taxon>Poeciliidae</taxon>
        <taxon>Poeciliinae</taxon>
        <taxon>Xiphophorus</taxon>
    </lineage>
</organism>
<dbReference type="GeneTree" id="ENSGT00940000176940"/>
<proteinExistence type="predicted"/>
<dbReference type="Ensembl" id="ENSXMAT00000026548.1">
    <property type="protein sequence ID" value="ENSXMAP00000029040.1"/>
    <property type="gene ID" value="ENSXMAG00000020969.1"/>
</dbReference>
<evidence type="ECO:0000313" key="2">
    <source>
        <dbReference type="Ensembl" id="ENSXMAP00000029040.1"/>
    </source>
</evidence>
<dbReference type="SUPFAM" id="SSF47986">
    <property type="entry name" value="DEATH domain"/>
    <property type="match status" value="1"/>
</dbReference>
<dbReference type="InterPro" id="IPR011029">
    <property type="entry name" value="DEATH-like_dom_sf"/>
</dbReference>
<dbReference type="InParanoid" id="A0A3B5QFP0"/>
<keyword evidence="3" id="KW-1185">Reference proteome</keyword>
<dbReference type="InterPro" id="IPR001315">
    <property type="entry name" value="CARD"/>
</dbReference>
<reference evidence="2" key="3">
    <citation type="submission" date="2025-08" db="UniProtKB">
        <authorList>
            <consortium name="Ensembl"/>
        </authorList>
    </citation>
    <scope>IDENTIFICATION</scope>
    <source>
        <strain evidence="2">JP 163 A</strain>
    </source>
</reference>
<protein>
    <recommendedName>
        <fullName evidence="1">CARD domain-containing protein</fullName>
    </recommendedName>
</protein>